<dbReference type="PANTHER" id="PTHR13526:SF8">
    <property type="entry name" value="TRANSCRIPTION FACTOR SPT20 HOMOLOG"/>
    <property type="match status" value="1"/>
</dbReference>
<evidence type="ECO:0000256" key="1">
    <source>
        <dbReference type="ARBA" id="ARBA00009112"/>
    </source>
</evidence>
<organism evidence="3 4">
    <name type="scientific">Brassicogethes aeneus</name>
    <name type="common">Rape pollen beetle</name>
    <name type="synonym">Meligethes aeneus</name>
    <dbReference type="NCBI Taxonomy" id="1431903"/>
    <lineage>
        <taxon>Eukaryota</taxon>
        <taxon>Metazoa</taxon>
        <taxon>Ecdysozoa</taxon>
        <taxon>Arthropoda</taxon>
        <taxon>Hexapoda</taxon>
        <taxon>Insecta</taxon>
        <taxon>Pterygota</taxon>
        <taxon>Neoptera</taxon>
        <taxon>Endopterygota</taxon>
        <taxon>Coleoptera</taxon>
        <taxon>Polyphaga</taxon>
        <taxon>Cucujiformia</taxon>
        <taxon>Nitidulidae</taxon>
        <taxon>Meligethinae</taxon>
        <taxon>Brassicogethes</taxon>
    </lineage>
</organism>
<dbReference type="AlphaFoldDB" id="A0A9P0BD14"/>
<dbReference type="GO" id="GO:0000124">
    <property type="term" value="C:SAGA complex"/>
    <property type="evidence" value="ECO:0007669"/>
    <property type="project" value="InterPro"/>
</dbReference>
<name>A0A9P0BD14_BRAAE</name>
<protein>
    <recommendedName>
        <fullName evidence="2">Spt20-like SEP domain-containing protein</fullName>
    </recommendedName>
</protein>
<accession>A0A9P0BD14</accession>
<sequence length="987" mass="108310">MQSMEAVCEEAEHTVKKLKTNRPSISLQKKDSSSEVFDNCETQQTSIFTKLHKLHEEYAEKSNGTRLKQNSHLLDKLVARERLNTLILNLYPGNRGYSLAFRTAPQSDNPDNTAEIIQIKEWPYEMDEFLMYINNEELPPFLLELLEQDFSYLFYNGCIIAEVRNYRQAYPNTKCEIHHVLLRPTLRSLLADINNIVDKSSHWGKEERNQLESQLLIANKPNLCLDPDNVVSSKVYQINRCKQMWNTHRFRRTARKFSQDSVYRKRKLDQLTHKPGVELLDFLNSRAKTSTVKQQRPLGEIGPVRVPNLECPTIASPATAVTINEFKMYPRVKETDDCLPQPIEEYTLETDMPAKEENGKPRVYHIKLSILQRPSNSEYLGELYLDRDHKKNERNGVACRFSLGSRNNANRYIHQFTDIFTESGRKSVRIRYTLGPHKERQLQQLQSQNTVPANLVQQQLTQLSQSLQNQTSVANGISLVQHSVGQSTSSSSSSIPILQSQLQGANQIKASPQQLSSQKSEINALAIELMNSVEQFQAQAAKQQQKNMASTSSTNTAIINLLNSSPASTTNSDTSAAVANAISGGATATTVLPQQLQNINQKLMARKVTIPGARVLNHAGNLIAINNNNSRLNLAELNSHTIRQQPQTITLTSVNSGGTFTNYTTVPVKQVLNQRLVNANSASDNKSTLSALLVGTPAADHPDIGTPNTNSLLIEKLAGATGNTSTFQGTTTHFIQSPKGGQQFMVQSPKGQQTVLTPLSSPPPQNTNTINVQSLNFAQLQSISGLQNVQVQLPGFAQPISLSLNVSSTGAASLQGHPTSLIVSMPATTATATANTITQAAGNGQAAMSSLVGSPAVVLASAANTPSLAQLVTSGVKGVIGQQQGIRPAGPQTVTLSPGGQPFQLITPLQRVRPQQSSPMTANAQNVTARTIQRTTPITIKMATTNANTVGQADGGQLQKQVHLQPFQQQMCVTQPVRRRSNATEPQ</sequence>
<reference evidence="3" key="1">
    <citation type="submission" date="2021-12" db="EMBL/GenBank/DDBJ databases">
        <authorList>
            <person name="King R."/>
        </authorList>
    </citation>
    <scope>NUCLEOTIDE SEQUENCE</scope>
</reference>
<dbReference type="Proteomes" id="UP001154078">
    <property type="component" value="Chromosome 7"/>
</dbReference>
<keyword evidence="4" id="KW-1185">Reference proteome</keyword>
<feature type="domain" description="Spt20-like SEP" evidence="2">
    <location>
        <begin position="83"/>
        <end position="232"/>
    </location>
</feature>
<dbReference type="Pfam" id="PF12090">
    <property type="entry name" value="Spt20_SEP"/>
    <property type="match status" value="1"/>
</dbReference>
<evidence type="ECO:0000259" key="2">
    <source>
        <dbReference type="Pfam" id="PF12090"/>
    </source>
</evidence>
<comment type="similarity">
    <text evidence="1">Belongs to the SPT20 family.</text>
</comment>
<proteinExistence type="inferred from homology"/>
<dbReference type="OrthoDB" id="1932706at2759"/>
<dbReference type="InterPro" id="IPR046468">
    <property type="entry name" value="Spt20-like_SEP"/>
</dbReference>
<evidence type="ECO:0000313" key="4">
    <source>
        <dbReference type="Proteomes" id="UP001154078"/>
    </source>
</evidence>
<dbReference type="GO" id="GO:0006357">
    <property type="term" value="P:regulation of transcription by RNA polymerase II"/>
    <property type="evidence" value="ECO:0007669"/>
    <property type="project" value="TreeGrafter"/>
</dbReference>
<gene>
    <name evidence="3" type="ORF">MELIAE_LOCUS10201</name>
</gene>
<dbReference type="PANTHER" id="PTHR13526">
    <property type="entry name" value="TRANSCRIPTION FACTOR SPT20 HOMOLOG"/>
    <property type="match status" value="1"/>
</dbReference>
<evidence type="ECO:0000313" key="3">
    <source>
        <dbReference type="EMBL" id="CAH0560453.1"/>
    </source>
</evidence>
<dbReference type="InterPro" id="IPR021950">
    <property type="entry name" value="Spt20"/>
</dbReference>
<dbReference type="EMBL" id="OV121138">
    <property type="protein sequence ID" value="CAH0560453.1"/>
    <property type="molecule type" value="Genomic_DNA"/>
</dbReference>
<dbReference type="GO" id="GO:0003712">
    <property type="term" value="F:transcription coregulator activity"/>
    <property type="evidence" value="ECO:0007669"/>
    <property type="project" value="InterPro"/>
</dbReference>